<dbReference type="InterPro" id="IPR003313">
    <property type="entry name" value="AraC-bd"/>
</dbReference>
<dbReference type="SUPFAM" id="SSF51215">
    <property type="entry name" value="Regulatory protein AraC"/>
    <property type="match status" value="1"/>
</dbReference>
<dbReference type="InterPro" id="IPR018060">
    <property type="entry name" value="HTH_AraC"/>
</dbReference>
<evidence type="ECO:0000256" key="1">
    <source>
        <dbReference type="ARBA" id="ARBA00023015"/>
    </source>
</evidence>
<dbReference type="Gene3D" id="1.10.10.60">
    <property type="entry name" value="Homeodomain-like"/>
    <property type="match status" value="2"/>
</dbReference>
<dbReference type="EMBL" id="AP024329">
    <property type="protein sequence ID" value="BCQ32956.1"/>
    <property type="molecule type" value="Genomic_DNA"/>
</dbReference>
<dbReference type="Proteomes" id="UP000677515">
    <property type="component" value="Chromosome"/>
</dbReference>
<proteinExistence type="predicted"/>
<dbReference type="PRINTS" id="PR00032">
    <property type="entry name" value="HTHARAC"/>
</dbReference>
<dbReference type="InterPro" id="IPR018062">
    <property type="entry name" value="HTH_AraC-typ_CS"/>
</dbReference>
<dbReference type="Pfam" id="PF02311">
    <property type="entry name" value="AraC_binding"/>
    <property type="match status" value="1"/>
</dbReference>
<keyword evidence="3" id="KW-0010">Activator</keyword>
<gene>
    <name evidence="7" type="primary">chpD_2</name>
    <name evidence="7" type="ORF">ERHA53_02990</name>
</gene>
<reference evidence="7 8" key="1">
    <citation type="submission" date="2021-01" db="EMBL/GenBank/DDBJ databases">
        <title>Complete genome sequence of Erwinia rhapontici MAFF 311153.</title>
        <authorList>
            <person name="Morohoshi T."/>
            <person name="Someya N."/>
        </authorList>
    </citation>
    <scope>NUCLEOTIDE SEQUENCE [LARGE SCALE GENOMIC DNA]</scope>
    <source>
        <strain evidence="7 8">MAFF 311153</strain>
    </source>
</reference>
<evidence type="ECO:0000256" key="2">
    <source>
        <dbReference type="ARBA" id="ARBA00023125"/>
    </source>
</evidence>
<dbReference type="PROSITE" id="PS00041">
    <property type="entry name" value="HTH_ARAC_FAMILY_1"/>
    <property type="match status" value="1"/>
</dbReference>
<dbReference type="InterPro" id="IPR009057">
    <property type="entry name" value="Homeodomain-like_sf"/>
</dbReference>
<evidence type="ECO:0000313" key="8">
    <source>
        <dbReference type="Proteomes" id="UP000677515"/>
    </source>
</evidence>
<protein>
    <recommendedName>
        <fullName evidence="5">Arabinose operon regulatory protein</fullName>
    </recommendedName>
</protein>
<accession>A0ABM7MUS4</accession>
<feature type="domain" description="HTH araC/xylS-type" evidence="6">
    <location>
        <begin position="179"/>
        <end position="276"/>
    </location>
</feature>
<dbReference type="PROSITE" id="PS01124">
    <property type="entry name" value="HTH_ARAC_FAMILY_2"/>
    <property type="match status" value="1"/>
</dbReference>
<dbReference type="InterPro" id="IPR020449">
    <property type="entry name" value="Tscrpt_reg_AraC-type_HTH"/>
</dbReference>
<organism evidence="7 8">
    <name type="scientific">Erwinia rhapontici</name>
    <name type="common">Pectobacterium rhapontici</name>
    <dbReference type="NCBI Taxonomy" id="55212"/>
    <lineage>
        <taxon>Bacteria</taxon>
        <taxon>Pseudomonadati</taxon>
        <taxon>Pseudomonadota</taxon>
        <taxon>Gammaproteobacteria</taxon>
        <taxon>Enterobacterales</taxon>
        <taxon>Erwiniaceae</taxon>
        <taxon>Erwinia</taxon>
    </lineage>
</organism>
<dbReference type="InterPro" id="IPR037923">
    <property type="entry name" value="HTH-like"/>
</dbReference>
<evidence type="ECO:0000256" key="4">
    <source>
        <dbReference type="ARBA" id="ARBA00023163"/>
    </source>
</evidence>
<dbReference type="SUPFAM" id="SSF46689">
    <property type="entry name" value="Homeodomain-like"/>
    <property type="match status" value="2"/>
</dbReference>
<dbReference type="RefSeq" id="WP_133846610.1">
    <property type="nucleotide sequence ID" value="NZ_AP024329.1"/>
</dbReference>
<keyword evidence="8" id="KW-1185">Reference proteome</keyword>
<evidence type="ECO:0000256" key="5">
    <source>
        <dbReference type="ARBA" id="ARBA00044978"/>
    </source>
</evidence>
<name>A0ABM7MUS4_ERWRD</name>
<evidence type="ECO:0000259" key="6">
    <source>
        <dbReference type="PROSITE" id="PS01124"/>
    </source>
</evidence>
<keyword evidence="1" id="KW-0805">Transcription regulation</keyword>
<keyword evidence="2" id="KW-0238">DNA-binding</keyword>
<dbReference type="Pfam" id="PF12833">
    <property type="entry name" value="HTH_18"/>
    <property type="match status" value="1"/>
</dbReference>
<dbReference type="InterPro" id="IPR050204">
    <property type="entry name" value="AraC_XylS_family_regulators"/>
</dbReference>
<dbReference type="SMART" id="SM00342">
    <property type="entry name" value="HTH_ARAC"/>
    <property type="match status" value="1"/>
</dbReference>
<sequence length="283" mass="31320">MDANAAPEEKATLFCFEEFDGLSMLEANYHRRRFPRHVHETFCVGVIETGAQRFWRSGGDHVAPSGDIILVNADEVHTGCSEVAGGWSYRAIYPHPDLFARLAAVSGSDAGPVPWFPDAVLHDPALSAQLRLAFSLLPQPGNSLLKESLLLTAFSWLMVRYSRTRPATLVMPEAGRALLPVKDLMAAAPEQNWSLQQLADVAGLSPWHFLRQFKKSTGMTPHAWLVQARLRKARERLGRGETLAQVSTLCGFSDQSHFTRHFKNSMGVTPGDYLRAIKPGASR</sequence>
<keyword evidence="4" id="KW-0804">Transcription</keyword>
<dbReference type="PANTHER" id="PTHR46796">
    <property type="entry name" value="HTH-TYPE TRANSCRIPTIONAL ACTIVATOR RHAS-RELATED"/>
    <property type="match status" value="1"/>
</dbReference>
<evidence type="ECO:0000256" key="3">
    <source>
        <dbReference type="ARBA" id="ARBA00023159"/>
    </source>
</evidence>
<dbReference type="PANTHER" id="PTHR46796:SF2">
    <property type="entry name" value="TRANSCRIPTIONAL REGULATORY PROTEIN"/>
    <property type="match status" value="1"/>
</dbReference>
<evidence type="ECO:0000313" key="7">
    <source>
        <dbReference type="EMBL" id="BCQ32956.1"/>
    </source>
</evidence>